<sequence length="122" mass="13269">MKSGNSWRQAEVKGKSAKNTALADIAYKAGVGFGQKPSCGKSKILLGIGVFLGLRLVESALASVALFGANRIFPDTWKAFLHESGLLSAQLVLLTIILYHVLLGVIYYVVTHRMLSRHLNLE</sequence>
<protein>
    <submittedName>
        <fullName evidence="2">Uncharacterized protein</fullName>
    </submittedName>
</protein>
<proteinExistence type="predicted"/>
<accession>A0A926D9I4</accession>
<feature type="transmembrane region" description="Helical" evidence="1">
    <location>
        <begin position="44"/>
        <end position="67"/>
    </location>
</feature>
<evidence type="ECO:0000256" key="1">
    <source>
        <dbReference type="SAM" id="Phobius"/>
    </source>
</evidence>
<evidence type="ECO:0000313" key="3">
    <source>
        <dbReference type="Proteomes" id="UP000651482"/>
    </source>
</evidence>
<dbReference type="RefSeq" id="WP_249319473.1">
    <property type="nucleotide sequence ID" value="NZ_JACRSN010000009.1"/>
</dbReference>
<feature type="transmembrane region" description="Helical" evidence="1">
    <location>
        <begin position="87"/>
        <end position="110"/>
    </location>
</feature>
<dbReference type="AlphaFoldDB" id="A0A926D9I4"/>
<evidence type="ECO:0000313" key="2">
    <source>
        <dbReference type="EMBL" id="MBC8533817.1"/>
    </source>
</evidence>
<keyword evidence="1" id="KW-0472">Membrane</keyword>
<reference evidence="2" key="1">
    <citation type="submission" date="2020-08" db="EMBL/GenBank/DDBJ databases">
        <title>Genome public.</title>
        <authorList>
            <person name="Liu C."/>
            <person name="Sun Q."/>
        </authorList>
    </citation>
    <scope>NUCLEOTIDE SEQUENCE</scope>
    <source>
        <strain evidence="2">NSJ-40</strain>
    </source>
</reference>
<comment type="caution">
    <text evidence="2">The sequence shown here is derived from an EMBL/GenBank/DDBJ whole genome shotgun (WGS) entry which is preliminary data.</text>
</comment>
<keyword evidence="1" id="KW-0812">Transmembrane</keyword>
<name>A0A926D9I4_9FIRM</name>
<dbReference type="EMBL" id="JACRSN010000009">
    <property type="protein sequence ID" value="MBC8533817.1"/>
    <property type="molecule type" value="Genomic_DNA"/>
</dbReference>
<keyword evidence="1" id="KW-1133">Transmembrane helix</keyword>
<organism evidence="2 3">
    <name type="scientific">Yeguia hominis</name>
    <dbReference type="NCBI Taxonomy" id="2763662"/>
    <lineage>
        <taxon>Bacteria</taxon>
        <taxon>Bacillati</taxon>
        <taxon>Bacillota</taxon>
        <taxon>Clostridia</taxon>
        <taxon>Eubacteriales</taxon>
        <taxon>Yeguiaceae</taxon>
        <taxon>Yeguia</taxon>
    </lineage>
</organism>
<dbReference type="Proteomes" id="UP000651482">
    <property type="component" value="Unassembled WGS sequence"/>
</dbReference>
<keyword evidence="3" id="KW-1185">Reference proteome</keyword>
<gene>
    <name evidence="2" type="ORF">IAG03_07325</name>
</gene>